<evidence type="ECO:0000313" key="4">
    <source>
        <dbReference type="Proteomes" id="UP001501337"/>
    </source>
</evidence>
<reference evidence="4" key="1">
    <citation type="journal article" date="2019" name="Int. J. Syst. Evol. Microbiol.">
        <title>The Global Catalogue of Microorganisms (GCM) 10K type strain sequencing project: providing services to taxonomists for standard genome sequencing and annotation.</title>
        <authorList>
            <consortium name="The Broad Institute Genomics Platform"/>
            <consortium name="The Broad Institute Genome Sequencing Center for Infectious Disease"/>
            <person name="Wu L."/>
            <person name="Ma J."/>
        </authorList>
    </citation>
    <scope>NUCLEOTIDE SEQUENCE [LARGE SCALE GENOMIC DNA]</scope>
    <source>
        <strain evidence="4">JCM 17555</strain>
    </source>
</reference>
<dbReference type="InterPro" id="IPR008258">
    <property type="entry name" value="Transglycosylase_SLT_dom_1"/>
</dbReference>
<dbReference type="Proteomes" id="UP001501337">
    <property type="component" value="Unassembled WGS sequence"/>
</dbReference>
<organism evidence="3 4">
    <name type="scientific">Allohahella marinimesophila</name>
    <dbReference type="NCBI Taxonomy" id="1054972"/>
    <lineage>
        <taxon>Bacteria</taxon>
        <taxon>Pseudomonadati</taxon>
        <taxon>Pseudomonadota</taxon>
        <taxon>Gammaproteobacteria</taxon>
        <taxon>Oceanospirillales</taxon>
        <taxon>Hahellaceae</taxon>
        <taxon>Allohahella</taxon>
    </lineage>
</organism>
<comment type="caution">
    <text evidence="3">The sequence shown here is derived from an EMBL/GenBank/DDBJ whole genome shotgun (WGS) entry which is preliminary data.</text>
</comment>
<gene>
    <name evidence="3" type="ORF">GCM10022278_08150</name>
</gene>
<dbReference type="InterPro" id="IPR023346">
    <property type="entry name" value="Lysozyme-like_dom_sf"/>
</dbReference>
<dbReference type="PANTHER" id="PTHR37423:SF5">
    <property type="entry name" value="SOLUBLE LYTIC MUREIN TRANSGLYCOSYLASE"/>
    <property type="match status" value="1"/>
</dbReference>
<keyword evidence="4" id="KW-1185">Reference proteome</keyword>
<evidence type="ECO:0000259" key="2">
    <source>
        <dbReference type="Pfam" id="PF01464"/>
    </source>
</evidence>
<name>A0ABP7NQ08_9GAMM</name>
<sequence length="185" mass="21019">MSVLALAVVGLEAHASAQQPDPELASALRQTVNDAASFPDRFAAEVWLVDMSSRLSRYVKDHEERLQFLKLVHLEATKANLSPELVLAVIHVESLFDRFAISSVGAQGAMQVMPFWKKEIGRPDDNLMDMATNLRYGCTILRHYIERSKGNLTEALARYNGSYGRIKYPVKVFDRWEKYWFVNGQ</sequence>
<dbReference type="EMBL" id="BAABBO010000001">
    <property type="protein sequence ID" value="GAA3951377.1"/>
    <property type="molecule type" value="Genomic_DNA"/>
</dbReference>
<proteinExistence type="inferred from homology"/>
<dbReference type="CDD" id="cd00254">
    <property type="entry name" value="LT-like"/>
    <property type="match status" value="1"/>
</dbReference>
<protein>
    <submittedName>
        <fullName evidence="3">Lytic transglycosylase domain-containing protein</fullName>
    </submittedName>
</protein>
<dbReference type="PANTHER" id="PTHR37423">
    <property type="entry name" value="SOLUBLE LYTIC MUREIN TRANSGLYCOSYLASE-RELATED"/>
    <property type="match status" value="1"/>
</dbReference>
<accession>A0ABP7NQ08</accession>
<comment type="similarity">
    <text evidence="1">Belongs to the transglycosylase Slt family.</text>
</comment>
<evidence type="ECO:0000313" key="3">
    <source>
        <dbReference type="EMBL" id="GAA3951377.1"/>
    </source>
</evidence>
<dbReference type="Pfam" id="PF01464">
    <property type="entry name" value="SLT"/>
    <property type="match status" value="1"/>
</dbReference>
<evidence type="ECO:0000256" key="1">
    <source>
        <dbReference type="ARBA" id="ARBA00007734"/>
    </source>
</evidence>
<feature type="domain" description="Transglycosylase SLT" evidence="2">
    <location>
        <begin position="75"/>
        <end position="168"/>
    </location>
</feature>
<dbReference type="Gene3D" id="1.10.530.10">
    <property type="match status" value="1"/>
</dbReference>
<dbReference type="SUPFAM" id="SSF53955">
    <property type="entry name" value="Lysozyme-like"/>
    <property type="match status" value="1"/>
</dbReference>